<sequence>MCTTNFTAISAITFPEMSVTNGQTKCMDGHCYIASLAG</sequence>
<proteinExistence type="predicted"/>
<reference evidence="1" key="2">
    <citation type="journal article" date="2015" name="Fish Shellfish Immunol.">
        <title>Early steps in the European eel (Anguilla anguilla)-Vibrio vulnificus interaction in the gills: Role of the RtxA13 toxin.</title>
        <authorList>
            <person name="Callol A."/>
            <person name="Pajuelo D."/>
            <person name="Ebbesson L."/>
            <person name="Teles M."/>
            <person name="MacKenzie S."/>
            <person name="Amaro C."/>
        </authorList>
    </citation>
    <scope>NUCLEOTIDE SEQUENCE</scope>
</reference>
<protein>
    <submittedName>
        <fullName evidence="1">Uncharacterized protein</fullName>
    </submittedName>
</protein>
<dbReference type="AlphaFoldDB" id="A0A0E9U3B7"/>
<accession>A0A0E9U3B7</accession>
<evidence type="ECO:0000313" key="1">
    <source>
        <dbReference type="EMBL" id="JAH59458.1"/>
    </source>
</evidence>
<dbReference type="EMBL" id="GBXM01049119">
    <property type="protein sequence ID" value="JAH59458.1"/>
    <property type="molecule type" value="Transcribed_RNA"/>
</dbReference>
<reference evidence="1" key="1">
    <citation type="submission" date="2014-11" db="EMBL/GenBank/DDBJ databases">
        <authorList>
            <person name="Amaro Gonzalez C."/>
        </authorList>
    </citation>
    <scope>NUCLEOTIDE SEQUENCE</scope>
</reference>
<name>A0A0E9U3B7_ANGAN</name>
<organism evidence="1">
    <name type="scientific">Anguilla anguilla</name>
    <name type="common">European freshwater eel</name>
    <name type="synonym">Muraena anguilla</name>
    <dbReference type="NCBI Taxonomy" id="7936"/>
    <lineage>
        <taxon>Eukaryota</taxon>
        <taxon>Metazoa</taxon>
        <taxon>Chordata</taxon>
        <taxon>Craniata</taxon>
        <taxon>Vertebrata</taxon>
        <taxon>Euteleostomi</taxon>
        <taxon>Actinopterygii</taxon>
        <taxon>Neopterygii</taxon>
        <taxon>Teleostei</taxon>
        <taxon>Anguilliformes</taxon>
        <taxon>Anguillidae</taxon>
        <taxon>Anguilla</taxon>
    </lineage>
</organism>